<dbReference type="InterPro" id="IPR022742">
    <property type="entry name" value="Hydrolase_4"/>
</dbReference>
<dbReference type="PANTHER" id="PTHR12277">
    <property type="entry name" value="ALPHA/BETA HYDROLASE DOMAIN-CONTAINING PROTEIN"/>
    <property type="match status" value="1"/>
</dbReference>
<dbReference type="Pfam" id="PF12146">
    <property type="entry name" value="Hydrolase_4"/>
    <property type="match status" value="1"/>
</dbReference>
<dbReference type="InterPro" id="IPR029058">
    <property type="entry name" value="AB_hydrolase_fold"/>
</dbReference>
<dbReference type="AlphaFoldDB" id="A0A944QTH7"/>
<name>A0A944QTH7_9GAMM</name>
<evidence type="ECO:0000313" key="3">
    <source>
        <dbReference type="EMBL" id="MBT2987646.1"/>
    </source>
</evidence>
<dbReference type="GO" id="GO:0016787">
    <property type="term" value="F:hydrolase activity"/>
    <property type="evidence" value="ECO:0007669"/>
    <property type="project" value="UniProtKB-KW"/>
</dbReference>
<reference evidence="3 4" key="1">
    <citation type="submission" date="2021-05" db="EMBL/GenBank/DDBJ databases">
        <title>Genetic and Functional Diversity in Clade A Lucinid endosymbionts from the Bahamas.</title>
        <authorList>
            <person name="Giani N.M."/>
            <person name="Engel A.S."/>
            <person name="Campbell B.J."/>
        </authorList>
    </citation>
    <scope>NUCLEOTIDE SEQUENCE [LARGE SCALE GENOMIC DNA]</scope>
    <source>
        <strain evidence="3">LUC16012Gg_MoonRockCtena</strain>
    </source>
</reference>
<dbReference type="PANTHER" id="PTHR12277:SF81">
    <property type="entry name" value="PROTEIN ABHD13"/>
    <property type="match status" value="1"/>
</dbReference>
<accession>A0A944QTH7</accession>
<feature type="domain" description="Serine aminopeptidase S33" evidence="2">
    <location>
        <begin position="79"/>
        <end position="204"/>
    </location>
</feature>
<dbReference type="SUPFAM" id="SSF53474">
    <property type="entry name" value="alpha/beta-Hydrolases"/>
    <property type="match status" value="1"/>
</dbReference>
<dbReference type="EMBL" id="JAHHGM010000001">
    <property type="protein sequence ID" value="MBT2987646.1"/>
    <property type="molecule type" value="Genomic_DNA"/>
</dbReference>
<keyword evidence="1" id="KW-1133">Transmembrane helix</keyword>
<proteinExistence type="predicted"/>
<evidence type="ECO:0000259" key="2">
    <source>
        <dbReference type="Pfam" id="PF12146"/>
    </source>
</evidence>
<comment type="caution">
    <text evidence="3">The sequence shown here is derived from an EMBL/GenBank/DDBJ whole genome shotgun (WGS) entry which is preliminary data.</text>
</comment>
<keyword evidence="3" id="KW-0378">Hydrolase</keyword>
<gene>
    <name evidence="3" type="ORF">KME65_01660</name>
</gene>
<evidence type="ECO:0000313" key="4">
    <source>
        <dbReference type="Proteomes" id="UP000770889"/>
    </source>
</evidence>
<organism evidence="3 4">
    <name type="scientific">Candidatus Thiodiazotropha taylori</name>
    <dbReference type="NCBI Taxonomy" id="2792791"/>
    <lineage>
        <taxon>Bacteria</taxon>
        <taxon>Pseudomonadati</taxon>
        <taxon>Pseudomonadota</taxon>
        <taxon>Gammaproteobacteria</taxon>
        <taxon>Chromatiales</taxon>
        <taxon>Sedimenticolaceae</taxon>
        <taxon>Candidatus Thiodiazotropha</taxon>
    </lineage>
</organism>
<dbReference type="Gene3D" id="3.40.50.1820">
    <property type="entry name" value="alpha/beta hydrolase"/>
    <property type="match status" value="1"/>
</dbReference>
<evidence type="ECO:0000256" key="1">
    <source>
        <dbReference type="SAM" id="Phobius"/>
    </source>
</evidence>
<feature type="transmembrane region" description="Helical" evidence="1">
    <location>
        <begin position="12"/>
        <end position="30"/>
    </location>
</feature>
<sequence>MTLPPLLKEVLFLLLLGLLLLLVFVLYLYLNQTNLIHLPNIPGRELEASPERLGFSFENVSLLTEDKVKLHGWYIPHQTPRATLLFFHGNAGNISHRLDSVSLFNSLGLSVLIIDYRGYGRSEGRPSEKGIYRDAETAWRYLREERAIPGHKILLFGRSLGGAAAAYLATKYTAMGVVLESTFTSVPDMAAELYPWLPVRWLARYHYNSGERMAAIKIPVMIIHSRHDEIIPFEHGRILYDRAGEPKRFLELSGDHNYGFLQSIDRYRDHWDDFIRSYEQETVE</sequence>
<protein>
    <submittedName>
        <fullName evidence="3">Alpha/beta hydrolase</fullName>
    </submittedName>
</protein>
<keyword evidence="1" id="KW-0472">Membrane</keyword>
<keyword evidence="1" id="KW-0812">Transmembrane</keyword>
<dbReference type="Proteomes" id="UP000770889">
    <property type="component" value="Unassembled WGS sequence"/>
</dbReference>